<reference evidence="2 3" key="1">
    <citation type="submission" date="2019-06" db="EMBL/GenBank/DDBJ databases">
        <title>A chromosomal-level reference genome of Carpinus fangiana (Coryloideae, Betulaceae).</title>
        <authorList>
            <person name="Yang X."/>
            <person name="Wang Z."/>
            <person name="Zhang L."/>
            <person name="Hao G."/>
            <person name="Liu J."/>
            <person name="Yang Y."/>
        </authorList>
    </citation>
    <scope>NUCLEOTIDE SEQUENCE [LARGE SCALE GENOMIC DNA]</scope>
    <source>
        <strain evidence="2">Cfa_2016G</strain>
        <tissue evidence="2">Leaf</tissue>
    </source>
</reference>
<protein>
    <submittedName>
        <fullName evidence="2">Uncharacterized protein</fullName>
    </submittedName>
</protein>
<sequence>MEKKTTTLTKMIRLDSVFLYRQGSRKLWRPSPFRYTSADVQDQMVRIDLLLVERHGLTAPVSDILVTPTKPAHGGITDFDVKFGAYILQYDDVQEYRDAVACFNSTKASLPAKALRRHSRPVNSTLSDITNAKRSEVEETALDRLLREADSRAELPSKTTPLQGLRARGDSIQQWVKPREAKIPDAHETRNFHQMPLAARGFVAEDAHPMTLLRIGFLPGQSREIGEVAHILDNSIAPTSRRGLFSSKDADDAAGYIDILEEAYEPFGTDVNYVSPSWMKTFTRRLSRWKGHLDEEFTLLSPWQGTCVFVPSRARNTVKCYHTFSTSPSERVLVSELRLNIFTPAASLPRRGHQTRASSDSDDSSTVGSPTRLKRNSGSFPTYKRSRGVSESSSYGTTSIGQSAAAAIHDDLPVLMVPRKPLTHESSPVNTPPLPARPARQRASSNATTESDRSNKRGINFSALRQRMTSDEKKADGHERADGPLAKATAAFERMDLSLGQERLGGGLRGRDAKLAKVVIYAPGQQFLDLLVAANLLLFNRAWQLTKHA</sequence>
<accession>A0A5N6L391</accession>
<keyword evidence="3" id="KW-1185">Reference proteome</keyword>
<dbReference type="EMBL" id="VIBQ01000082">
    <property type="protein sequence ID" value="KAB8659308.1"/>
    <property type="molecule type" value="Genomic_DNA"/>
</dbReference>
<feature type="region of interest" description="Disordered" evidence="1">
    <location>
        <begin position="348"/>
        <end position="397"/>
    </location>
</feature>
<name>A0A5N6L391_9ROSI</name>
<feature type="compositionally biased region" description="Basic and acidic residues" evidence="1">
    <location>
        <begin position="468"/>
        <end position="481"/>
    </location>
</feature>
<evidence type="ECO:0000313" key="2">
    <source>
        <dbReference type="EMBL" id="KAB8659308.1"/>
    </source>
</evidence>
<feature type="region of interest" description="Disordered" evidence="1">
    <location>
        <begin position="422"/>
        <end position="481"/>
    </location>
</feature>
<dbReference type="Proteomes" id="UP000327013">
    <property type="component" value="Unassembled WGS sequence"/>
</dbReference>
<comment type="caution">
    <text evidence="2">The sequence shown here is derived from an EMBL/GenBank/DDBJ whole genome shotgun (WGS) entry which is preliminary data.</text>
</comment>
<evidence type="ECO:0000256" key="1">
    <source>
        <dbReference type="SAM" id="MobiDB-lite"/>
    </source>
</evidence>
<organism evidence="2 3">
    <name type="scientific">Carpinus fangiana</name>
    <dbReference type="NCBI Taxonomy" id="176857"/>
    <lineage>
        <taxon>Eukaryota</taxon>
        <taxon>Viridiplantae</taxon>
        <taxon>Streptophyta</taxon>
        <taxon>Embryophyta</taxon>
        <taxon>Tracheophyta</taxon>
        <taxon>Spermatophyta</taxon>
        <taxon>Magnoliopsida</taxon>
        <taxon>eudicotyledons</taxon>
        <taxon>Gunneridae</taxon>
        <taxon>Pentapetalae</taxon>
        <taxon>rosids</taxon>
        <taxon>fabids</taxon>
        <taxon>Fagales</taxon>
        <taxon>Betulaceae</taxon>
        <taxon>Carpinus</taxon>
    </lineage>
</organism>
<gene>
    <name evidence="2" type="ORF">FH972_026197</name>
</gene>
<proteinExistence type="predicted"/>
<evidence type="ECO:0000313" key="3">
    <source>
        <dbReference type="Proteomes" id="UP000327013"/>
    </source>
</evidence>
<dbReference type="AlphaFoldDB" id="A0A5N6L391"/>